<dbReference type="OrthoDB" id="76173at2759"/>
<protein>
    <recommendedName>
        <fullName evidence="1">STIL N-terminal domain-containing protein</fullName>
    </recommendedName>
</protein>
<proteinExistence type="predicted"/>
<evidence type="ECO:0000259" key="1">
    <source>
        <dbReference type="Pfam" id="PF15253"/>
    </source>
</evidence>
<sequence length="109" mass="12159">MYPVPLLSTPLSSNLTGALPLSVLQGRVRSGFLTVNETRRLVLLLGSDSHVCTVPLIGIWISDVSISHPLVWSMLLHFSHFPSLHKVNHNGSYLLLLTCRHDYQFLISI</sequence>
<name>A0A1X7UVB2_AMPQE</name>
<dbReference type="InterPro" id="IPR057731">
    <property type="entry name" value="STIL_N"/>
</dbReference>
<dbReference type="PANTHER" id="PTHR15128">
    <property type="entry name" value="TAL1 SCL INTERRUPTING LOCUS"/>
    <property type="match status" value="1"/>
</dbReference>
<dbReference type="GO" id="GO:0071539">
    <property type="term" value="P:protein localization to centrosome"/>
    <property type="evidence" value="ECO:0007669"/>
    <property type="project" value="TreeGrafter"/>
</dbReference>
<organism evidence="2">
    <name type="scientific">Amphimedon queenslandica</name>
    <name type="common">Sponge</name>
    <dbReference type="NCBI Taxonomy" id="400682"/>
    <lineage>
        <taxon>Eukaryota</taxon>
        <taxon>Metazoa</taxon>
        <taxon>Porifera</taxon>
        <taxon>Demospongiae</taxon>
        <taxon>Heteroscleromorpha</taxon>
        <taxon>Haplosclerida</taxon>
        <taxon>Niphatidae</taxon>
        <taxon>Amphimedon</taxon>
    </lineage>
</organism>
<dbReference type="EnsemblMetazoa" id="Aqu2.1.31606_001">
    <property type="protein sequence ID" value="Aqu2.1.31606_001"/>
    <property type="gene ID" value="Aqu2.1.31606"/>
</dbReference>
<evidence type="ECO:0000313" key="2">
    <source>
        <dbReference type="EnsemblMetazoa" id="Aqu2.1.31606_001"/>
    </source>
</evidence>
<accession>A0A1X7UVB2</accession>
<dbReference type="InParanoid" id="A0A1X7UVB2"/>
<dbReference type="AlphaFoldDB" id="A0A1X7UVB2"/>
<dbReference type="GO" id="GO:0031023">
    <property type="term" value="P:microtubule organizing center organization"/>
    <property type="evidence" value="ECO:0007669"/>
    <property type="project" value="TreeGrafter"/>
</dbReference>
<dbReference type="PANTHER" id="PTHR15128:SF0">
    <property type="entry name" value="SCL-INTERRUPTING LOCUS PROTEIN"/>
    <property type="match status" value="1"/>
</dbReference>
<feature type="domain" description="STIL N-terminal" evidence="1">
    <location>
        <begin position="3"/>
        <end position="99"/>
    </location>
</feature>
<reference evidence="2" key="1">
    <citation type="submission" date="2017-05" db="UniProtKB">
        <authorList>
            <consortium name="EnsemblMetazoa"/>
        </authorList>
    </citation>
    <scope>IDENTIFICATION</scope>
</reference>
<dbReference type="InterPro" id="IPR026123">
    <property type="entry name" value="STIL"/>
</dbReference>
<dbReference type="Pfam" id="PF15253">
    <property type="entry name" value="STIL_N"/>
    <property type="match status" value="1"/>
</dbReference>
<dbReference type="GO" id="GO:0005815">
    <property type="term" value="C:microtubule organizing center"/>
    <property type="evidence" value="ECO:0007669"/>
    <property type="project" value="TreeGrafter"/>
</dbReference>
<dbReference type="STRING" id="400682.A0A1X7UVB2"/>
<dbReference type="GO" id="GO:0007224">
    <property type="term" value="P:smoothened signaling pathway"/>
    <property type="evidence" value="ECO:0007669"/>
    <property type="project" value="TreeGrafter"/>
</dbReference>
<dbReference type="GO" id="GO:0007052">
    <property type="term" value="P:mitotic spindle organization"/>
    <property type="evidence" value="ECO:0007669"/>
    <property type="project" value="TreeGrafter"/>
</dbReference>